<feature type="domain" description="DH" evidence="4">
    <location>
        <begin position="49"/>
        <end position="128"/>
    </location>
</feature>
<feature type="region of interest" description="Disordered" evidence="2">
    <location>
        <begin position="382"/>
        <end position="554"/>
    </location>
</feature>
<dbReference type="InterPro" id="IPR001849">
    <property type="entry name" value="PH_domain"/>
</dbReference>
<dbReference type="InterPro" id="IPR043324">
    <property type="entry name" value="PH_PLEKHG1_G2_G3"/>
</dbReference>
<reference evidence="5 6" key="1">
    <citation type="submission" date="2019-09" db="EMBL/GenBank/DDBJ databases">
        <title>Bird 10,000 Genomes (B10K) Project - Family phase.</title>
        <authorList>
            <person name="Zhang G."/>
        </authorList>
    </citation>
    <scope>NUCLEOTIDE SEQUENCE [LARGE SCALE GENOMIC DNA]</scope>
    <source>
        <strain evidence="5">B10K-DU-005-78</strain>
        <tissue evidence="5">Mixed tissue sample</tissue>
    </source>
</reference>
<feature type="compositionally biased region" description="Acidic residues" evidence="2">
    <location>
        <begin position="535"/>
        <end position="544"/>
    </location>
</feature>
<evidence type="ECO:0000313" key="5">
    <source>
        <dbReference type="EMBL" id="NXK14777.1"/>
    </source>
</evidence>
<dbReference type="Gene3D" id="1.20.900.10">
    <property type="entry name" value="Dbl homology (DH) domain"/>
    <property type="match status" value="2"/>
</dbReference>
<dbReference type="PROSITE" id="PS50010">
    <property type="entry name" value="DH_2"/>
    <property type="match status" value="1"/>
</dbReference>
<dbReference type="CDD" id="cd13243">
    <property type="entry name" value="PH_PLEKHG1_G2_G3"/>
    <property type="match status" value="1"/>
</dbReference>
<dbReference type="PANTHER" id="PTHR45924">
    <property type="entry name" value="FI17866P1"/>
    <property type="match status" value="1"/>
</dbReference>
<dbReference type="InterPro" id="IPR035899">
    <property type="entry name" value="DBL_dom_sf"/>
</dbReference>
<dbReference type="GO" id="GO:0005085">
    <property type="term" value="F:guanyl-nucleotide exchange factor activity"/>
    <property type="evidence" value="ECO:0007669"/>
    <property type="project" value="InterPro"/>
</dbReference>
<protein>
    <submittedName>
        <fullName evidence="5">PKHG3 protein</fullName>
    </submittedName>
</protein>
<dbReference type="GO" id="GO:2000114">
    <property type="term" value="P:regulation of establishment of cell polarity"/>
    <property type="evidence" value="ECO:0007669"/>
    <property type="project" value="TreeGrafter"/>
</dbReference>
<evidence type="ECO:0000256" key="1">
    <source>
        <dbReference type="ARBA" id="ARBA00022553"/>
    </source>
</evidence>
<dbReference type="InterPro" id="IPR055251">
    <property type="entry name" value="SOS1_NGEF_PH"/>
</dbReference>
<feature type="non-terminal residue" evidence="5">
    <location>
        <position position="568"/>
    </location>
</feature>
<dbReference type="Gene3D" id="2.30.29.30">
    <property type="entry name" value="Pleckstrin-homology domain (PH domain)/Phosphotyrosine-binding domain (PTB)"/>
    <property type="match status" value="1"/>
</dbReference>
<feature type="compositionally biased region" description="Basic residues" evidence="2">
    <location>
        <begin position="424"/>
        <end position="440"/>
    </location>
</feature>
<evidence type="ECO:0000259" key="4">
    <source>
        <dbReference type="PROSITE" id="PS50010"/>
    </source>
</evidence>
<dbReference type="Proteomes" id="UP000555649">
    <property type="component" value="Unassembled WGS sequence"/>
</dbReference>
<dbReference type="AlphaFoldDB" id="A0A7L0H3Z0"/>
<evidence type="ECO:0000313" key="6">
    <source>
        <dbReference type="Proteomes" id="UP000555649"/>
    </source>
</evidence>
<dbReference type="Pfam" id="PF00621">
    <property type="entry name" value="RhoGEF"/>
    <property type="match status" value="1"/>
</dbReference>
<dbReference type="SUPFAM" id="SSF50729">
    <property type="entry name" value="PH domain-like"/>
    <property type="match status" value="1"/>
</dbReference>
<accession>A0A7L0H3Z0</accession>
<dbReference type="InterPro" id="IPR000219">
    <property type="entry name" value="DH_dom"/>
</dbReference>
<comment type="caution">
    <text evidence="5">The sequence shown here is derived from an EMBL/GenBank/DDBJ whole genome shotgun (WGS) entry which is preliminary data.</text>
</comment>
<dbReference type="EMBL" id="VXAJ01001074">
    <property type="protein sequence ID" value="NXK14777.1"/>
    <property type="molecule type" value="Genomic_DNA"/>
</dbReference>
<dbReference type="SMART" id="SM00325">
    <property type="entry name" value="RhoGEF"/>
    <property type="match status" value="1"/>
</dbReference>
<dbReference type="SUPFAM" id="SSF48065">
    <property type="entry name" value="DBL homology domain (DH-domain)"/>
    <property type="match status" value="1"/>
</dbReference>
<dbReference type="InterPro" id="IPR011993">
    <property type="entry name" value="PH-like_dom_sf"/>
</dbReference>
<name>A0A7L0H3Z0_HERCA</name>
<evidence type="ECO:0000259" key="3">
    <source>
        <dbReference type="PROSITE" id="PS50003"/>
    </source>
</evidence>
<dbReference type="SMART" id="SM00233">
    <property type="entry name" value="PH"/>
    <property type="match status" value="1"/>
</dbReference>
<dbReference type="PROSITE" id="PS50003">
    <property type="entry name" value="PH_DOMAIN"/>
    <property type="match status" value="1"/>
</dbReference>
<dbReference type="GO" id="GO:0031267">
    <property type="term" value="F:small GTPase binding"/>
    <property type="evidence" value="ECO:0007669"/>
    <property type="project" value="TreeGrafter"/>
</dbReference>
<proteinExistence type="predicted"/>
<keyword evidence="6" id="KW-1185">Reference proteome</keyword>
<feature type="region of interest" description="Disordered" evidence="2">
    <location>
        <begin position="1"/>
        <end position="40"/>
    </location>
</feature>
<feature type="non-terminal residue" evidence="5">
    <location>
        <position position="1"/>
    </location>
</feature>
<sequence>MEEPAGGGAEPWAEGLCNSNNNASPGGWPGGRGGHPLAPFGGPGAEPSYLGRVVLEIVESERTYARDLRSIVEGYLGKIIDAEEPVLRPEQVSALFGNIEDIYELSSTLLQNLESCANDPVAVAVCFVTRVRAADVARAPGTAWFPSTACFLAKSRYLAQHRHPVRHISLTQPGPLAWHSTLLWHSLIAKHFEHKSGDDYEVVLEAIDTMTCVAWYINDMKRKHEHAIRQQEIQSLLLGWKGPDLTSYGELVLEGTFRVQRVRHERAVFLFDKTLLITKRRGDHYVYKSHIPCSSLMLIESTRDSLCFSLAHYKHGKQQHSLQAKSVEEKRVWTHHIKRLILENHHAIIPQKAKEAILEMDLFYPPRLPRCSPERLKKSWSCQPLGDTAAEPRQGRRQSGESHAYPASPPPPLLSLPQGEAVAGRRRRKRRKRLWARNARRSCPAPGTCWWSPRRSRYPHQAPKPQQGHPLHSATQGTPHHSWGTQHRSWGTPYCSQGTQHHSWAPSSVGTLAPVLPSGEGEPERAAEDLQGLSSEEEEEEEEGAASSILPPSVLDQASVIAERFGGG</sequence>
<feature type="domain" description="PH" evidence="3">
    <location>
        <begin position="244"/>
        <end position="342"/>
    </location>
</feature>
<evidence type="ECO:0000256" key="2">
    <source>
        <dbReference type="SAM" id="MobiDB-lite"/>
    </source>
</evidence>
<gene>
    <name evidence="5" type="primary">Plekhg3</name>
    <name evidence="5" type="ORF">HERCAC_R07414</name>
</gene>
<dbReference type="Pfam" id="PF22697">
    <property type="entry name" value="SOS1_NGEF_PH"/>
    <property type="match status" value="1"/>
</dbReference>
<keyword evidence="1" id="KW-0597">Phosphoprotein</keyword>
<organism evidence="5 6">
    <name type="scientific">Herpetotheres cachinnans</name>
    <name type="common">Laughing falcon</name>
    <name type="synonym">Falco cachinnans</name>
    <dbReference type="NCBI Taxonomy" id="56343"/>
    <lineage>
        <taxon>Eukaryota</taxon>
        <taxon>Metazoa</taxon>
        <taxon>Chordata</taxon>
        <taxon>Craniata</taxon>
        <taxon>Vertebrata</taxon>
        <taxon>Euteleostomi</taxon>
        <taxon>Archelosauria</taxon>
        <taxon>Archosauria</taxon>
        <taxon>Dinosauria</taxon>
        <taxon>Saurischia</taxon>
        <taxon>Theropoda</taxon>
        <taxon>Coelurosauria</taxon>
        <taxon>Aves</taxon>
        <taxon>Neognathae</taxon>
        <taxon>Neoaves</taxon>
        <taxon>Telluraves</taxon>
        <taxon>Australaves</taxon>
        <taxon>Falconiformes</taxon>
        <taxon>Falconidae</taxon>
        <taxon>Herpetotheres</taxon>
    </lineage>
</organism>
<dbReference type="PANTHER" id="PTHR45924:SF4">
    <property type="entry name" value="PLECKSTRIN HOMOLOGY DOMAIN-CONTAINING FAMILY G MEMBER 3"/>
    <property type="match status" value="1"/>
</dbReference>
<feature type="compositionally biased region" description="Polar residues" evidence="2">
    <location>
        <begin position="473"/>
        <end position="510"/>
    </location>
</feature>